<accession>A0ABQ7Y8D8</accession>
<feature type="non-terminal residue" evidence="2">
    <location>
        <position position="1"/>
    </location>
</feature>
<protein>
    <recommendedName>
        <fullName evidence="1">GPI-anchored protein LLG1-like domain-containing protein</fullName>
    </recommendedName>
</protein>
<dbReference type="PANTHER" id="PTHR31533">
    <property type="entry name" value="GPI-ANCHORED PROTEIN LLG1-RELATED-RELATED"/>
    <property type="match status" value="1"/>
</dbReference>
<organism evidence="2 3">
    <name type="scientific">Brassica napus</name>
    <name type="common">Rape</name>
    <dbReference type="NCBI Taxonomy" id="3708"/>
    <lineage>
        <taxon>Eukaryota</taxon>
        <taxon>Viridiplantae</taxon>
        <taxon>Streptophyta</taxon>
        <taxon>Embryophyta</taxon>
        <taxon>Tracheophyta</taxon>
        <taxon>Spermatophyta</taxon>
        <taxon>Magnoliopsida</taxon>
        <taxon>eudicotyledons</taxon>
        <taxon>Gunneridae</taxon>
        <taxon>Pentapetalae</taxon>
        <taxon>rosids</taxon>
        <taxon>malvids</taxon>
        <taxon>Brassicales</taxon>
        <taxon>Brassicaceae</taxon>
        <taxon>Brassiceae</taxon>
        <taxon>Brassica</taxon>
    </lineage>
</organism>
<reference evidence="2 3" key="1">
    <citation type="submission" date="2021-05" db="EMBL/GenBank/DDBJ databases">
        <title>Genome Assembly of Synthetic Allotetraploid Brassica napus Reveals Homoeologous Exchanges between Subgenomes.</title>
        <authorList>
            <person name="Davis J.T."/>
        </authorList>
    </citation>
    <scope>NUCLEOTIDE SEQUENCE [LARGE SCALE GENOMIC DNA]</scope>
    <source>
        <strain evidence="3">cv. Da-Ae</strain>
        <tissue evidence="2">Seedling</tissue>
    </source>
</reference>
<evidence type="ECO:0000313" key="2">
    <source>
        <dbReference type="EMBL" id="KAH0863486.1"/>
    </source>
</evidence>
<dbReference type="Proteomes" id="UP000824890">
    <property type="component" value="Unassembled WGS sequence"/>
</dbReference>
<dbReference type="EMBL" id="JAGKQM010000018">
    <property type="protein sequence ID" value="KAH0863486.1"/>
    <property type="molecule type" value="Genomic_DNA"/>
</dbReference>
<comment type="caution">
    <text evidence="2">The sequence shown here is derived from an EMBL/GenBank/DDBJ whole genome shotgun (WGS) entry which is preliminary data.</text>
</comment>
<sequence>RFAKPYYNFQNLMETEAVIEKGLLEVGILPCNIRSSVSVPARNHKKLSATIREETRTHPPVTYCVKFESFDTMSKLVKDNGDKYESHPVSAGHIEIKPNREQSYEKSKLCGSKNWPDNKFITSEYSVNIPFLGKFNINLFRVVWRTAYVVGVFSLTNPFDTNPISGRTWLDLKYVSHVDALVSHPATSRALLRAKKPCKEDFASKDYTILTSRCKGPKYQAKACCSAFKDFACPYAEIISDETTLCAAEMFCYIQLYGRYPLGILANMCKEGKEGLDCTNVKATSASSRA</sequence>
<dbReference type="PANTHER" id="PTHR31533:SF24">
    <property type="entry name" value="(RAPE) HYPOTHETICAL PROTEIN"/>
    <property type="match status" value="1"/>
</dbReference>
<feature type="domain" description="GPI-anchored protein LLG1-like" evidence="1">
    <location>
        <begin position="201"/>
        <end position="277"/>
    </location>
</feature>
<proteinExistence type="predicted"/>
<evidence type="ECO:0000259" key="1">
    <source>
        <dbReference type="Pfam" id="PF26578"/>
    </source>
</evidence>
<name>A0ABQ7Y8D8_BRANA</name>
<dbReference type="InterPro" id="IPR058888">
    <property type="entry name" value="LLG1-like"/>
</dbReference>
<dbReference type="InterPro" id="IPR039307">
    <property type="entry name" value="LORELEI-like"/>
</dbReference>
<dbReference type="Pfam" id="PF26578">
    <property type="entry name" value="LLG1"/>
    <property type="match status" value="1"/>
</dbReference>
<gene>
    <name evidence="2" type="ORF">HID58_080697</name>
</gene>
<keyword evidence="3" id="KW-1185">Reference proteome</keyword>
<evidence type="ECO:0000313" key="3">
    <source>
        <dbReference type="Proteomes" id="UP000824890"/>
    </source>
</evidence>